<reference evidence="1" key="1">
    <citation type="submission" date="2022-12" db="EMBL/GenBank/DDBJ databases">
        <title>Polyphasic identification of a Novel Hot-Spring Cyanobacterium Ocullathermofonsia sinensis gen nov. sp. nov. and Genomic Insights on its Adaptations to the Thermal Habitat.</title>
        <authorList>
            <person name="Daroch M."/>
            <person name="Tang J."/>
            <person name="Jiang Y."/>
        </authorList>
    </citation>
    <scope>NUCLEOTIDE SEQUENCE</scope>
    <source>
        <strain evidence="1">PKUAC-SCTA174</strain>
    </source>
</reference>
<keyword evidence="2" id="KW-1185">Reference proteome</keyword>
<evidence type="ECO:0000313" key="1">
    <source>
        <dbReference type="EMBL" id="WAL59238.1"/>
    </source>
</evidence>
<dbReference type="KEGG" id="tsin:OXH18_18975"/>
<name>A0A9E9C7H4_9CYAN</name>
<dbReference type="EMBL" id="CP113797">
    <property type="protein sequence ID" value="WAL59238.1"/>
    <property type="molecule type" value="Genomic_DNA"/>
</dbReference>
<sequence>MENEKGKRRTDKFKEHDECRTRELYVYLVGTLARGNRDGRKEMEEAFGGRNFFEKLSDDKPGTIATGELAHHLAQLKQFFEKTRRTKPKPSDVGSPRILTSQEIQLAFLKLIELTPNEREQLGLTHSDEQLLMQQALLHIWGEQDQQDYEQILRFYNASIGLSFDSNEPLRSYTDEDLQETVQDIALKHLGYVESKQGEARQSHHADRNATIRKIIDEYRLVSLVKSEINRIILKVGVGQIRLPNIQGRQDYGRKYLPREFIKRLTKTVIDNELLNQEFPVFIKAVAIQECGPFPLTVSVQHHDQDEISNQNELGLDHASLNGDLLELDRYELDREEEEDYNHCADIATQYAYRVTIDFYVRIRRNSLSKKFPEVYEELKRDDEEPDFERIIFSLTSTGIGGSLSHITKVINHAVLNDISVDPPARTSRQAKGCVVNLRKDYFTIAHDVLIEHHFPRSNVSSPVWSHSLVMLCKNEVLGKVMDSSRWAGKLFHYTDMSFGDRVGWGDYCGFDGLLCGANAALQARLRAIRYTGIGAPDYVQALYNRIERTYLLETAQSYVTSYPFSSFAQESALHITFLRDLNRSLTDDDPYTFFKAYLKMAETFLNEGIYRVAWIYLEKVSNVLSRSTDWHDYFGKTKSNVSSFRVFSGSLIVSYTLCLAHYFMLVDSKAEAQEIAAHGASPFLPFKIAWEREDPLTWNRDETQLHQSLIRRSWQALEAAEKHLSIRLAKYFIINEESQGTFHPHYKLLAQIYFLRAKLFIFFPGDVPANSDFYTPPTDDVSSMQDRVSSAKESVIHANRLYLMEKARLYAASDGDSESYACYTAWQCWIYLMAAFVSGGVPIKTIGSFQQTKLSPSDCRRWGRQLRDDALLAYAETGRRCYLKIKEKSGVSRTLYEQRRVRYAEYGDVPIEVIPPLRETYKEGGSRVVGQGDNRLLELDMSVLALGRAQLGASSHQDAGSVVYLFGPNACYLFFARAMYRLCSDDLYEFSPSDCSSPPLAETVSDWDTKFEEAYRLFNYAWAIADDGGEIAEISAAGTISSLENPHHGFGIIRPFAVAGSETLEAFNEVAAIRDLYPLRISGIADLGRIFAAGCALLRLYTQTDALERQKRKAEIQWLLSDLQREEHCQHLNTFQVQNREAGLLNGQKRYNGYLTHYLNQCRQFLQHECLTAEQLERDEVNDRATLQIEKRQEIFKQLFDAFQFSA</sequence>
<dbReference type="Proteomes" id="UP001163152">
    <property type="component" value="Chromosome"/>
</dbReference>
<dbReference type="AlphaFoldDB" id="A0A9E9C7H4"/>
<accession>A0A9E9C7H4</accession>
<evidence type="ECO:0000313" key="2">
    <source>
        <dbReference type="Proteomes" id="UP001163152"/>
    </source>
</evidence>
<gene>
    <name evidence="1" type="ORF">OXH18_18975</name>
</gene>
<protein>
    <submittedName>
        <fullName evidence="1">Uncharacterized protein</fullName>
    </submittedName>
</protein>
<organism evidence="1 2">
    <name type="scientific">Thermocoleostomius sinensis A174</name>
    <dbReference type="NCBI Taxonomy" id="2016057"/>
    <lineage>
        <taxon>Bacteria</taxon>
        <taxon>Bacillati</taxon>
        <taxon>Cyanobacteriota</taxon>
        <taxon>Cyanophyceae</taxon>
        <taxon>Oculatellales</taxon>
        <taxon>Oculatellaceae</taxon>
        <taxon>Thermocoleostomius</taxon>
    </lineage>
</organism>
<dbReference type="RefSeq" id="WP_268608944.1">
    <property type="nucleotide sequence ID" value="NZ_CP113797.1"/>
</dbReference>
<proteinExistence type="predicted"/>